<feature type="transmembrane region" description="Helical" evidence="6">
    <location>
        <begin position="481"/>
        <end position="504"/>
    </location>
</feature>
<evidence type="ECO:0008006" key="9">
    <source>
        <dbReference type="Google" id="ProtNLM"/>
    </source>
</evidence>
<feature type="transmembrane region" description="Helical" evidence="6">
    <location>
        <begin position="510"/>
        <end position="536"/>
    </location>
</feature>
<feature type="transmembrane region" description="Helical" evidence="6">
    <location>
        <begin position="184"/>
        <end position="204"/>
    </location>
</feature>
<feature type="transmembrane region" description="Helical" evidence="6">
    <location>
        <begin position="121"/>
        <end position="137"/>
    </location>
</feature>
<feature type="transmembrane region" description="Helical" evidence="6">
    <location>
        <begin position="444"/>
        <end position="469"/>
    </location>
</feature>
<name>A0A370TC19_9HELO</name>
<feature type="transmembrane region" description="Helical" evidence="6">
    <location>
        <begin position="210"/>
        <end position="229"/>
    </location>
</feature>
<comment type="subcellular location">
    <subcellularLocation>
        <location evidence="1">Membrane</location>
        <topology evidence="1">Multi-pass membrane protein</topology>
    </subcellularLocation>
</comment>
<dbReference type="GeneID" id="43602051"/>
<dbReference type="EMBL" id="NPIC01000011">
    <property type="protein sequence ID" value="RDL31800.1"/>
    <property type="molecule type" value="Genomic_DNA"/>
</dbReference>
<protein>
    <recommendedName>
        <fullName evidence="9">Major facilitator superfamily (MFS) profile domain-containing protein</fullName>
    </recommendedName>
</protein>
<dbReference type="GO" id="GO:0022857">
    <property type="term" value="F:transmembrane transporter activity"/>
    <property type="evidence" value="ECO:0007669"/>
    <property type="project" value="InterPro"/>
</dbReference>
<dbReference type="Proteomes" id="UP000254866">
    <property type="component" value="Unassembled WGS sequence"/>
</dbReference>
<dbReference type="PANTHER" id="PTHR23502:SF50">
    <property type="entry name" value="TRANSPORTER, PUTATIVE (AFU_ORTHOLOGUE AFUA_5G00430)-RELATED"/>
    <property type="match status" value="1"/>
</dbReference>
<gene>
    <name evidence="7" type="ORF">BP5553_09202</name>
</gene>
<evidence type="ECO:0000256" key="1">
    <source>
        <dbReference type="ARBA" id="ARBA00004141"/>
    </source>
</evidence>
<feature type="compositionally biased region" description="Basic and acidic residues" evidence="5">
    <location>
        <begin position="270"/>
        <end position="285"/>
    </location>
</feature>
<dbReference type="STRING" id="2656787.A0A370TC19"/>
<evidence type="ECO:0000256" key="3">
    <source>
        <dbReference type="ARBA" id="ARBA00022989"/>
    </source>
</evidence>
<reference evidence="7 8" key="1">
    <citation type="journal article" date="2018" name="IMA Fungus">
        <title>IMA Genome-F 9: Draft genome sequence of Annulohypoxylon stygium, Aspergillus mulundensis, Berkeleyomyces basicola (syn. Thielaviopsis basicola), Ceratocystis smalleyi, two Cercospora beticola strains, Coleophoma cylindrospora, Fusarium fracticaudum, Phialophora cf. hyalina, and Morchella septimelata.</title>
        <authorList>
            <person name="Wingfield B.D."/>
            <person name="Bills G.F."/>
            <person name="Dong Y."/>
            <person name="Huang W."/>
            <person name="Nel W.J."/>
            <person name="Swalarsk-Parry B.S."/>
            <person name="Vaghefi N."/>
            <person name="Wilken P.M."/>
            <person name="An Z."/>
            <person name="de Beer Z.W."/>
            <person name="De Vos L."/>
            <person name="Chen L."/>
            <person name="Duong T.A."/>
            <person name="Gao Y."/>
            <person name="Hammerbacher A."/>
            <person name="Kikkert J.R."/>
            <person name="Li Y."/>
            <person name="Li H."/>
            <person name="Li K."/>
            <person name="Li Q."/>
            <person name="Liu X."/>
            <person name="Ma X."/>
            <person name="Naidoo K."/>
            <person name="Pethybridge S.J."/>
            <person name="Sun J."/>
            <person name="Steenkamp E.T."/>
            <person name="van der Nest M.A."/>
            <person name="van Wyk S."/>
            <person name="Wingfield M.J."/>
            <person name="Xiong C."/>
            <person name="Yue Q."/>
            <person name="Zhang X."/>
        </authorList>
    </citation>
    <scope>NUCLEOTIDE SEQUENCE [LARGE SCALE GENOMIC DNA]</scope>
    <source>
        <strain evidence="7 8">BP 5553</strain>
    </source>
</reference>
<feature type="transmembrane region" description="Helical" evidence="6">
    <location>
        <begin position="416"/>
        <end position="438"/>
    </location>
</feature>
<evidence type="ECO:0000313" key="8">
    <source>
        <dbReference type="Proteomes" id="UP000254866"/>
    </source>
</evidence>
<dbReference type="InterPro" id="IPR036259">
    <property type="entry name" value="MFS_trans_sf"/>
</dbReference>
<evidence type="ECO:0000256" key="4">
    <source>
        <dbReference type="ARBA" id="ARBA00023136"/>
    </source>
</evidence>
<dbReference type="Gene3D" id="1.20.1250.20">
    <property type="entry name" value="MFS general substrate transporter like domains"/>
    <property type="match status" value="1"/>
</dbReference>
<feature type="transmembrane region" description="Helical" evidence="6">
    <location>
        <begin position="149"/>
        <end position="172"/>
    </location>
</feature>
<evidence type="ECO:0000256" key="6">
    <source>
        <dbReference type="SAM" id="Phobius"/>
    </source>
</evidence>
<dbReference type="AlphaFoldDB" id="A0A370TC19"/>
<evidence type="ECO:0000256" key="5">
    <source>
        <dbReference type="SAM" id="MobiDB-lite"/>
    </source>
</evidence>
<proteinExistence type="predicted"/>
<feature type="transmembrane region" description="Helical" evidence="6">
    <location>
        <begin position="382"/>
        <end position="404"/>
    </location>
</feature>
<dbReference type="OrthoDB" id="5215911at2759"/>
<evidence type="ECO:0000256" key="2">
    <source>
        <dbReference type="ARBA" id="ARBA00022692"/>
    </source>
</evidence>
<keyword evidence="4 6" id="KW-0472">Membrane</keyword>
<feature type="transmembrane region" description="Helical" evidence="6">
    <location>
        <begin position="53"/>
        <end position="74"/>
    </location>
</feature>
<organism evidence="7 8">
    <name type="scientific">Venustampulla echinocandica</name>
    <dbReference type="NCBI Taxonomy" id="2656787"/>
    <lineage>
        <taxon>Eukaryota</taxon>
        <taxon>Fungi</taxon>
        <taxon>Dikarya</taxon>
        <taxon>Ascomycota</taxon>
        <taxon>Pezizomycotina</taxon>
        <taxon>Leotiomycetes</taxon>
        <taxon>Helotiales</taxon>
        <taxon>Pleuroascaceae</taxon>
        <taxon>Venustampulla</taxon>
    </lineage>
</organism>
<feature type="transmembrane region" description="Helical" evidence="6">
    <location>
        <begin position="94"/>
        <end position="114"/>
    </location>
</feature>
<dbReference type="InterPro" id="IPR011701">
    <property type="entry name" value="MFS"/>
</dbReference>
<feature type="region of interest" description="Disordered" evidence="5">
    <location>
        <begin position="262"/>
        <end position="285"/>
    </location>
</feature>
<feature type="transmembrane region" description="Helical" evidence="6">
    <location>
        <begin position="329"/>
        <end position="362"/>
    </location>
</feature>
<dbReference type="PANTHER" id="PTHR23502">
    <property type="entry name" value="MAJOR FACILITATOR SUPERFAMILY"/>
    <property type="match status" value="1"/>
</dbReference>
<dbReference type="Pfam" id="PF07690">
    <property type="entry name" value="MFS_1"/>
    <property type="match status" value="1"/>
</dbReference>
<comment type="caution">
    <text evidence="7">The sequence shown here is derived from an EMBL/GenBank/DDBJ whole genome shotgun (WGS) entry which is preliminary data.</text>
</comment>
<dbReference type="RefSeq" id="XP_031865732.1">
    <property type="nucleotide sequence ID" value="XM_032017825.1"/>
</dbReference>
<dbReference type="GO" id="GO:0005886">
    <property type="term" value="C:plasma membrane"/>
    <property type="evidence" value="ECO:0007669"/>
    <property type="project" value="TreeGrafter"/>
</dbReference>
<dbReference type="SUPFAM" id="SSF103473">
    <property type="entry name" value="MFS general substrate transporter"/>
    <property type="match status" value="1"/>
</dbReference>
<keyword evidence="3 6" id="KW-1133">Transmembrane helix</keyword>
<accession>A0A370TC19</accession>
<keyword evidence="2 6" id="KW-0812">Transmembrane</keyword>
<sequence>MSAPLADAGSAAMWPPGTVQLEESNRTIHEIILQPRPTEDPNDPLNWSKVRKYINFAFVCFYVLMVNEFLNAATPTWGPMNKELGFSYEILNDSYAVGCAFLAIGALVLVPFALKFGRRPLYLFSTMLQFGLSIWAAKMTTVADLMLINILQCAFGALAEVIVQMTVADVFFVHQRGTMNSIYIWVFNMSSSLGPLIAGFIAKAQGWRWVWWWNAIIFGVTISLVAFGYEETKFNPSSVPTFLPGQSPETDANQLSNSISSKSADVATAKPKDIEEGPKEVEEGSRQLGPVTINLNIPRKTYLQKLAITTPSGSDGNNSLLRHMYQPLILLGTIPAVAWTALVYGILVALADVMSTILSSFMTKPPYNFDSSQIGMMNIPKIIGSTLGSLIAGPFSDWLVVYLARRNNGVYEPEMRLWAIVPFIFLVPIGSLMFGIGLNNKVPWPAITVGLGLYRAGIAPISGITITYLTDSYKDVIGDGLVGVTIVRNVFSTAFIFALSPWVAAVGIKYVLVTIVLIATVILSFLAVFIIFGKIFRARSAARYKYYAARQYKERAL</sequence>
<evidence type="ECO:0000313" key="7">
    <source>
        <dbReference type="EMBL" id="RDL31800.1"/>
    </source>
</evidence>
<keyword evidence="8" id="KW-1185">Reference proteome</keyword>